<dbReference type="Proteomes" id="UP001140949">
    <property type="component" value="Unassembled WGS sequence"/>
</dbReference>
<reference evidence="2" key="2">
    <citation type="submission" date="2023-04" db="EMBL/GenBank/DDBJ databases">
        <authorList>
            <person name="Bruccoleri R.E."/>
            <person name="Oakeley E.J."/>
            <person name="Faust A.-M."/>
            <person name="Dessus-Babus S."/>
            <person name="Altorfer M."/>
            <person name="Burckhardt D."/>
            <person name="Oertli M."/>
            <person name="Naumann U."/>
            <person name="Petersen F."/>
            <person name="Wong J."/>
        </authorList>
    </citation>
    <scope>NUCLEOTIDE SEQUENCE</scope>
    <source>
        <strain evidence="2">GSM-AAB239-AS_SAM_17_03QT</strain>
        <tissue evidence="2">Leaf</tissue>
    </source>
</reference>
<name>A0AAX6EB55_IRIPA</name>
<evidence type="ECO:0008006" key="5">
    <source>
        <dbReference type="Google" id="ProtNLM"/>
    </source>
</evidence>
<reference evidence="2" key="1">
    <citation type="journal article" date="2023" name="GigaByte">
        <title>Genome assembly of the bearded iris, Iris pallida Lam.</title>
        <authorList>
            <person name="Bruccoleri R.E."/>
            <person name="Oakeley E.J."/>
            <person name="Faust A.M.E."/>
            <person name="Altorfer M."/>
            <person name="Dessus-Babus S."/>
            <person name="Burckhardt D."/>
            <person name="Oertli M."/>
            <person name="Naumann U."/>
            <person name="Petersen F."/>
            <person name="Wong J."/>
        </authorList>
    </citation>
    <scope>NUCLEOTIDE SEQUENCE</scope>
    <source>
        <strain evidence="2">GSM-AAB239-AS_SAM_17_03QT</strain>
    </source>
</reference>
<organism evidence="2 4">
    <name type="scientific">Iris pallida</name>
    <name type="common">Sweet iris</name>
    <dbReference type="NCBI Taxonomy" id="29817"/>
    <lineage>
        <taxon>Eukaryota</taxon>
        <taxon>Viridiplantae</taxon>
        <taxon>Streptophyta</taxon>
        <taxon>Embryophyta</taxon>
        <taxon>Tracheophyta</taxon>
        <taxon>Spermatophyta</taxon>
        <taxon>Magnoliopsida</taxon>
        <taxon>Liliopsida</taxon>
        <taxon>Asparagales</taxon>
        <taxon>Iridaceae</taxon>
        <taxon>Iridoideae</taxon>
        <taxon>Irideae</taxon>
        <taxon>Iris</taxon>
    </lineage>
</organism>
<dbReference type="EMBL" id="JANAVB010031617">
    <property type="protein sequence ID" value="KAJ6811576.1"/>
    <property type="molecule type" value="Genomic_DNA"/>
</dbReference>
<evidence type="ECO:0000313" key="2">
    <source>
        <dbReference type="EMBL" id="KAJ6801149.1"/>
    </source>
</evidence>
<evidence type="ECO:0000313" key="4">
    <source>
        <dbReference type="Proteomes" id="UP001140949"/>
    </source>
</evidence>
<comment type="caution">
    <text evidence="2">The sequence shown here is derived from an EMBL/GenBank/DDBJ whole genome shotgun (WGS) entry which is preliminary data.</text>
</comment>
<dbReference type="EMBL" id="JANAVB010038339">
    <property type="protein sequence ID" value="KAJ6801149.1"/>
    <property type="molecule type" value="Genomic_DNA"/>
</dbReference>
<accession>A0AAX6EB55</accession>
<evidence type="ECO:0000256" key="1">
    <source>
        <dbReference type="SAM" id="SignalP"/>
    </source>
</evidence>
<feature type="chain" id="PRO_5044718646" description="Secreted protein" evidence="1">
    <location>
        <begin position="18"/>
        <end position="76"/>
    </location>
</feature>
<keyword evidence="1" id="KW-0732">Signal</keyword>
<keyword evidence="4" id="KW-1185">Reference proteome</keyword>
<protein>
    <recommendedName>
        <fullName evidence="5">Secreted protein</fullName>
    </recommendedName>
</protein>
<gene>
    <name evidence="3" type="ORF">M6B38_153355</name>
    <name evidence="2" type="ORF">M6B38_199300</name>
</gene>
<sequence>MPWLLVLLIVVVALVMATVVVEMVEEVVVVVEMVAMVCHKSVTIVACSAMSKSDVWISGINSSMHITCTMKTCNPR</sequence>
<proteinExistence type="predicted"/>
<feature type="signal peptide" evidence="1">
    <location>
        <begin position="1"/>
        <end position="17"/>
    </location>
</feature>
<dbReference type="AlphaFoldDB" id="A0AAX6EB55"/>
<evidence type="ECO:0000313" key="3">
    <source>
        <dbReference type="EMBL" id="KAJ6811576.1"/>
    </source>
</evidence>